<dbReference type="Proteomes" id="UP000095008">
    <property type="component" value="Unassembled WGS sequence"/>
</dbReference>
<sequence>MQIDTKSRTAIEDVINRRAAIASMQEQLKEDVKAIAEYLDIKPAKLNKIISLVEKERESGDVVEEERDTLDTAADLAGSGESKQDGDD</sequence>
<evidence type="ECO:0000313" key="2">
    <source>
        <dbReference type="EMBL" id="OCX68928.1"/>
    </source>
</evidence>
<proteinExistence type="predicted"/>
<dbReference type="AlphaFoldDB" id="A0A1C2J1I9"/>
<organism evidence="2 3">
    <name type="scientific">Acidithiobacillus thiooxidans</name>
    <name type="common">Thiobacillus thiooxidans</name>
    <dbReference type="NCBI Taxonomy" id="930"/>
    <lineage>
        <taxon>Bacteria</taxon>
        <taxon>Pseudomonadati</taxon>
        <taxon>Pseudomonadota</taxon>
        <taxon>Acidithiobacillia</taxon>
        <taxon>Acidithiobacillales</taxon>
        <taxon>Acidithiobacillaceae</taxon>
        <taxon>Acidithiobacillus</taxon>
    </lineage>
</organism>
<dbReference type="EMBL" id="LWRY01000243">
    <property type="protein sequence ID" value="OCX68928.1"/>
    <property type="molecule type" value="Genomic_DNA"/>
</dbReference>
<feature type="region of interest" description="Disordered" evidence="1">
    <location>
        <begin position="57"/>
        <end position="88"/>
    </location>
</feature>
<evidence type="ECO:0000313" key="3">
    <source>
        <dbReference type="Proteomes" id="UP000095008"/>
    </source>
</evidence>
<gene>
    <name evidence="2" type="ORF">A6M23_16560</name>
</gene>
<dbReference type="RefSeq" id="WP_065974584.1">
    <property type="nucleotide sequence ID" value="NZ_DAIAWO010000063.1"/>
</dbReference>
<accession>A0A1C2J1I9</accession>
<name>A0A1C2J1I9_ACITH</name>
<keyword evidence="3" id="KW-1185">Reference proteome</keyword>
<comment type="caution">
    <text evidence="2">The sequence shown here is derived from an EMBL/GenBank/DDBJ whole genome shotgun (WGS) entry which is preliminary data.</text>
</comment>
<dbReference type="OrthoDB" id="5297916at2"/>
<protein>
    <submittedName>
        <fullName evidence="2">Uncharacterized protein</fullName>
    </submittedName>
</protein>
<reference evidence="2" key="1">
    <citation type="journal article" date="2016" name="Int. J. Mol. Sci.">
        <title>Comparative genomics of the extreme acidophile Acidithiobacillus thiooxidans reveals intraspecific divergence and niche adaptation.</title>
        <authorList>
            <person name="Zhang X."/>
            <person name="Feng X."/>
            <person name="Tao J."/>
            <person name="Ma L."/>
            <person name="Xiao Y."/>
            <person name="Liang Y."/>
            <person name="Liu X."/>
            <person name="Yin H."/>
        </authorList>
    </citation>
    <scope>NUCLEOTIDE SEQUENCE [LARGE SCALE GENOMIC DNA]</scope>
    <source>
        <strain evidence="2">DXS-W</strain>
    </source>
</reference>
<evidence type="ECO:0000256" key="1">
    <source>
        <dbReference type="SAM" id="MobiDB-lite"/>
    </source>
</evidence>